<comment type="caution">
    <text evidence="3">The sequence shown here is derived from an EMBL/GenBank/DDBJ whole genome shotgun (WGS) entry which is preliminary data.</text>
</comment>
<dbReference type="GO" id="GO:0007059">
    <property type="term" value="P:chromosome segregation"/>
    <property type="evidence" value="ECO:0007669"/>
    <property type="project" value="TreeGrafter"/>
</dbReference>
<gene>
    <name evidence="3" type="ORF">FRZ32_07310</name>
</gene>
<feature type="domain" description="ParB-like N-terminal" evidence="2">
    <location>
        <begin position="4"/>
        <end position="109"/>
    </location>
</feature>
<name>A0A5C6TUC3_9SPHN</name>
<dbReference type="Gene3D" id="1.10.10.2830">
    <property type="match status" value="1"/>
</dbReference>
<feature type="region of interest" description="Disordered" evidence="1">
    <location>
        <begin position="580"/>
        <end position="617"/>
    </location>
</feature>
<organism evidence="3 4">
    <name type="scientific">Allosphingosinicella ginsenosidimutans</name>
    <dbReference type="NCBI Taxonomy" id="1176539"/>
    <lineage>
        <taxon>Bacteria</taxon>
        <taxon>Pseudomonadati</taxon>
        <taxon>Pseudomonadota</taxon>
        <taxon>Alphaproteobacteria</taxon>
        <taxon>Sphingomonadales</taxon>
        <taxon>Sphingomonadaceae</taxon>
        <taxon>Allosphingosinicella</taxon>
    </lineage>
</organism>
<dbReference type="Pfam" id="PF02195">
    <property type="entry name" value="ParB_N"/>
    <property type="match status" value="1"/>
</dbReference>
<dbReference type="OrthoDB" id="9813122at2"/>
<sequence length="617" mass="66190">MKLDFIPLDKLAVSKANMRFAKRPPDVSDILPTIRARGILVPLIVRPQPGLEDAEGHAPDAFEIVAGSRRFHAARIVADEAAQAEPVPCAILDAGDDAAAIEASLIENLARLDPDEVTQWETFTRLVKEGRTPEDIAATFGLPELTVKRVLALGNLLPRIRQMYAREEIDRTTVRHLTLASKSQQRAWLALADDAQAYLPTGHQLKAWLFGGQSIATRHALFDVAASGLAVIADLFGEDSYFADTDAFWTAQNAAVETRRAEYLDAGWADAVIVPPDQHFHSWEYEKAAKRKGGRVYIDVRASGEVVFHEGYVSRKEARRAAAADGDAAAEAKPSRPEVSGPMQVYIDLHRHAAARAALLAHPGVALRLMVAHAIAGSHLWSVRAEPQSARSDGTRESVETVHGETVFDESRRAVLGLLGFSPDEPTVVEGSVEGADGDPLAALFWRLLDLPDAAVMDVIAVVMGESLAAGSAAVEAVGCHIGLDMADWWQADAAFFELVRDREVLAALVADVAGEAVAAANAREKGKTLKRIVADHLDGANGREKRERWVPKWMAFPPAAYTARGGVGTVRAHALAEAARVSATPPEPSAAPAAVARPDHDPAPAPEVAEPVPLAA</sequence>
<dbReference type="AlphaFoldDB" id="A0A5C6TUC3"/>
<evidence type="ECO:0000259" key="2">
    <source>
        <dbReference type="SMART" id="SM00470"/>
    </source>
</evidence>
<dbReference type="InterPro" id="IPR050336">
    <property type="entry name" value="Chromosome_partition/occlusion"/>
</dbReference>
<dbReference type="InterPro" id="IPR036086">
    <property type="entry name" value="ParB/Sulfiredoxin_sf"/>
</dbReference>
<dbReference type="PANTHER" id="PTHR33375:SF7">
    <property type="entry name" value="CHROMOSOME 2-PARTITIONING PROTEIN PARB-RELATED"/>
    <property type="match status" value="1"/>
</dbReference>
<dbReference type="SMART" id="SM00470">
    <property type="entry name" value="ParB"/>
    <property type="match status" value="1"/>
</dbReference>
<proteinExistence type="predicted"/>
<dbReference type="InterPro" id="IPR003115">
    <property type="entry name" value="ParB_N"/>
</dbReference>
<dbReference type="PANTHER" id="PTHR33375">
    <property type="entry name" value="CHROMOSOME-PARTITIONING PROTEIN PARB-RELATED"/>
    <property type="match status" value="1"/>
</dbReference>
<dbReference type="SUPFAM" id="SSF110849">
    <property type="entry name" value="ParB/Sulfiredoxin"/>
    <property type="match status" value="1"/>
</dbReference>
<dbReference type="RefSeq" id="WP_147042891.1">
    <property type="nucleotide sequence ID" value="NZ_BAABIR010000003.1"/>
</dbReference>
<keyword evidence="4" id="KW-1185">Reference proteome</keyword>
<protein>
    <submittedName>
        <fullName evidence="3">ParB/RepB/Spo0J family partition protein</fullName>
    </submittedName>
</protein>
<dbReference type="EMBL" id="VOQQ01000001">
    <property type="protein sequence ID" value="TXC63485.1"/>
    <property type="molecule type" value="Genomic_DNA"/>
</dbReference>
<feature type="compositionally biased region" description="Low complexity" evidence="1">
    <location>
        <begin position="607"/>
        <end position="617"/>
    </location>
</feature>
<dbReference type="Proteomes" id="UP000321249">
    <property type="component" value="Unassembled WGS sequence"/>
</dbReference>
<dbReference type="GO" id="GO:0005694">
    <property type="term" value="C:chromosome"/>
    <property type="evidence" value="ECO:0007669"/>
    <property type="project" value="TreeGrafter"/>
</dbReference>
<evidence type="ECO:0000256" key="1">
    <source>
        <dbReference type="SAM" id="MobiDB-lite"/>
    </source>
</evidence>
<evidence type="ECO:0000313" key="4">
    <source>
        <dbReference type="Proteomes" id="UP000321249"/>
    </source>
</evidence>
<reference evidence="3 4" key="1">
    <citation type="journal article" date="2015" name="J. Microbiol.">
        <title>Sphingosinicella ginsenosidimutans sp. nov., with ginsenoside converting activity.</title>
        <authorList>
            <person name="Kim J.K."/>
            <person name="Kang M.S."/>
            <person name="Park S.C."/>
            <person name="Kim K.M."/>
            <person name="Choi K."/>
            <person name="Yoon M.H."/>
            <person name="Im W.T."/>
        </authorList>
    </citation>
    <scope>NUCLEOTIDE SEQUENCE [LARGE SCALE GENOMIC DNA]</scope>
    <source>
        <strain evidence="3 4">BS-11</strain>
    </source>
</reference>
<dbReference type="Gene3D" id="3.90.1530.30">
    <property type="match status" value="1"/>
</dbReference>
<accession>A0A5C6TUC3</accession>
<dbReference type="SUPFAM" id="SSF109709">
    <property type="entry name" value="KorB DNA-binding domain-like"/>
    <property type="match status" value="1"/>
</dbReference>
<evidence type="ECO:0000313" key="3">
    <source>
        <dbReference type="EMBL" id="TXC63485.1"/>
    </source>
</evidence>